<name>A0AA42DL13_9FIRM</name>
<gene>
    <name evidence="8" type="ORF">PBV87_04610</name>
</gene>
<proteinExistence type="inferred from homology"/>
<keyword evidence="4 7" id="KW-1133">Transmembrane helix</keyword>
<dbReference type="Proteomes" id="UP001169242">
    <property type="component" value="Unassembled WGS sequence"/>
</dbReference>
<evidence type="ECO:0000313" key="8">
    <source>
        <dbReference type="EMBL" id="MDA3730780.1"/>
    </source>
</evidence>
<dbReference type="RefSeq" id="WP_271011297.1">
    <property type="nucleotide sequence ID" value="NZ_JAQIFT010000016.1"/>
</dbReference>
<dbReference type="Pfam" id="PF04286">
    <property type="entry name" value="DUF445"/>
    <property type="match status" value="1"/>
</dbReference>
<dbReference type="InterPro" id="IPR007383">
    <property type="entry name" value="DUF445"/>
</dbReference>
<evidence type="ECO:0000256" key="4">
    <source>
        <dbReference type="ARBA" id="ARBA00022989"/>
    </source>
</evidence>
<evidence type="ECO:0000256" key="3">
    <source>
        <dbReference type="ARBA" id="ARBA00022692"/>
    </source>
</evidence>
<keyword evidence="6" id="KW-0175">Coiled coil</keyword>
<dbReference type="EMBL" id="JAQIFT010000016">
    <property type="protein sequence ID" value="MDA3730780.1"/>
    <property type="molecule type" value="Genomic_DNA"/>
</dbReference>
<dbReference type="PANTHER" id="PTHR35791">
    <property type="entry name" value="UPF0754 MEMBRANE PROTEIN YHEB"/>
    <property type="match status" value="1"/>
</dbReference>
<feature type="coiled-coil region" evidence="6">
    <location>
        <begin position="146"/>
        <end position="199"/>
    </location>
</feature>
<keyword evidence="9" id="KW-1185">Reference proteome</keyword>
<sequence>MEDESERKRKMTIDFLVAPLVGGLIGYITNGIAIKMLFRPLKPLYIGGKPVPFTQGLIPKERDRIAKSVGAVVGTELIAPETLKETLLSQEMYTHLERALEEWFISAKQSNKTVRMCLNELSSERNIEEVAIKLKDMTTQKAYGALMNLELEKVMAERAAVGLKANLGFLAHFMNESVMEGLQIKIEEMILEMLNTEAEQMIHQVVDSEGEKCLDYPICELASQIESHVPKIKYSLMKQYTHIIESQLSRWLETLDISKIVEDKIKSLDLLDLEKMLLDLMRKELRAIVWLGAVLGMIMGLVMNFI</sequence>
<evidence type="ECO:0000256" key="5">
    <source>
        <dbReference type="ARBA" id="ARBA00023136"/>
    </source>
</evidence>
<feature type="transmembrane region" description="Helical" evidence="7">
    <location>
        <begin position="15"/>
        <end position="38"/>
    </location>
</feature>
<dbReference type="PANTHER" id="PTHR35791:SF1">
    <property type="entry name" value="UPF0754 MEMBRANE PROTEIN YHEB"/>
    <property type="match status" value="1"/>
</dbReference>
<protein>
    <submittedName>
        <fullName evidence="8">DUF445 family protein</fullName>
    </submittedName>
</protein>
<dbReference type="AlphaFoldDB" id="A0AA42DL13"/>
<comment type="subcellular location">
    <subcellularLocation>
        <location evidence="1">Endomembrane system</location>
    </subcellularLocation>
</comment>
<evidence type="ECO:0000313" key="9">
    <source>
        <dbReference type="Proteomes" id="UP001169242"/>
    </source>
</evidence>
<reference evidence="8" key="1">
    <citation type="journal article" date="2023" name="Int. J. Syst. Evol. Microbiol.">
        <title>&lt;i&gt;Holtiella tumoricola&lt;/i&gt; gen. nov. sp. nov., isolated from a human clinical sample.</title>
        <authorList>
            <person name="Allen-Vercoe E."/>
            <person name="Daigneault M.C."/>
            <person name="Vancuren S.J."/>
            <person name="Cochrane K."/>
            <person name="O'Neal L.L."/>
            <person name="Sankaranarayanan K."/>
            <person name="Lawson P.A."/>
        </authorList>
    </citation>
    <scope>NUCLEOTIDE SEQUENCE</scope>
    <source>
        <strain evidence="8">CC70A</strain>
    </source>
</reference>
<comment type="caution">
    <text evidence="8">The sequence shown here is derived from an EMBL/GenBank/DDBJ whole genome shotgun (WGS) entry which is preliminary data.</text>
</comment>
<keyword evidence="3 7" id="KW-0812">Transmembrane</keyword>
<evidence type="ECO:0000256" key="2">
    <source>
        <dbReference type="ARBA" id="ARBA00008053"/>
    </source>
</evidence>
<accession>A0AA42DL13</accession>
<keyword evidence="5 7" id="KW-0472">Membrane</keyword>
<evidence type="ECO:0000256" key="6">
    <source>
        <dbReference type="SAM" id="Coils"/>
    </source>
</evidence>
<comment type="similarity">
    <text evidence="2">Belongs to the UPF0754 family.</text>
</comment>
<organism evidence="8 9">
    <name type="scientific">Holtiella tumoricola</name>
    <dbReference type="NCBI Taxonomy" id="3018743"/>
    <lineage>
        <taxon>Bacteria</taxon>
        <taxon>Bacillati</taxon>
        <taxon>Bacillota</taxon>
        <taxon>Clostridia</taxon>
        <taxon>Lachnospirales</taxon>
        <taxon>Cellulosilyticaceae</taxon>
        <taxon>Holtiella</taxon>
    </lineage>
</organism>
<evidence type="ECO:0000256" key="1">
    <source>
        <dbReference type="ARBA" id="ARBA00004308"/>
    </source>
</evidence>
<dbReference type="GO" id="GO:0012505">
    <property type="term" value="C:endomembrane system"/>
    <property type="evidence" value="ECO:0007669"/>
    <property type="project" value="UniProtKB-SubCell"/>
</dbReference>
<evidence type="ECO:0000256" key="7">
    <source>
        <dbReference type="SAM" id="Phobius"/>
    </source>
</evidence>
<feature type="transmembrane region" description="Helical" evidence="7">
    <location>
        <begin position="285"/>
        <end position="305"/>
    </location>
</feature>